<reference evidence="1" key="2">
    <citation type="journal article" date="2022" name="New Phytol.">
        <title>Evolutionary transition to the ectomycorrhizal habit in the genomes of a hyperdiverse lineage of mushroom-forming fungi.</title>
        <authorList>
            <person name="Looney B."/>
            <person name="Miyauchi S."/>
            <person name="Morin E."/>
            <person name="Drula E."/>
            <person name="Courty P.E."/>
            <person name="Kohler A."/>
            <person name="Kuo A."/>
            <person name="LaButti K."/>
            <person name="Pangilinan J."/>
            <person name="Lipzen A."/>
            <person name="Riley R."/>
            <person name="Andreopoulos W."/>
            <person name="He G."/>
            <person name="Johnson J."/>
            <person name="Nolan M."/>
            <person name="Tritt A."/>
            <person name="Barry K.W."/>
            <person name="Grigoriev I.V."/>
            <person name="Nagy L.G."/>
            <person name="Hibbett D."/>
            <person name="Henrissat B."/>
            <person name="Matheny P.B."/>
            <person name="Labbe J."/>
            <person name="Martin F.M."/>
        </authorList>
    </citation>
    <scope>NUCLEOTIDE SEQUENCE</scope>
    <source>
        <strain evidence="1">FP105234-sp</strain>
    </source>
</reference>
<name>A0ACB8RSB1_9AGAM</name>
<dbReference type="Proteomes" id="UP000814033">
    <property type="component" value="Unassembled WGS sequence"/>
</dbReference>
<evidence type="ECO:0000313" key="1">
    <source>
        <dbReference type="EMBL" id="KAI0047051.1"/>
    </source>
</evidence>
<sequence length="183" mass="20648">MPLIIVGIPPSILSLPNELSVQVLQNLGLQALLACRQVLEHTKSTHVYKWADWAYDAINTTVIEEKVLDHGSVCGMRTIGTGNMLHSSVVIHLEIDDFHPYRLEAYPFGDVRRVEQGPLEAVWGGRGKYLKDYWCQLRRLSFVTAKLEMPDDLRGTEAQFLLSDDTVIVLVWVRGLFSDEGRG</sequence>
<keyword evidence="2" id="KW-1185">Reference proteome</keyword>
<protein>
    <submittedName>
        <fullName evidence="1">Uncharacterized protein</fullName>
    </submittedName>
</protein>
<organism evidence="1 2">
    <name type="scientific">Auriscalpium vulgare</name>
    <dbReference type="NCBI Taxonomy" id="40419"/>
    <lineage>
        <taxon>Eukaryota</taxon>
        <taxon>Fungi</taxon>
        <taxon>Dikarya</taxon>
        <taxon>Basidiomycota</taxon>
        <taxon>Agaricomycotina</taxon>
        <taxon>Agaricomycetes</taxon>
        <taxon>Russulales</taxon>
        <taxon>Auriscalpiaceae</taxon>
        <taxon>Auriscalpium</taxon>
    </lineage>
</organism>
<dbReference type="EMBL" id="MU275912">
    <property type="protein sequence ID" value="KAI0047051.1"/>
    <property type="molecule type" value="Genomic_DNA"/>
</dbReference>
<evidence type="ECO:0000313" key="2">
    <source>
        <dbReference type="Proteomes" id="UP000814033"/>
    </source>
</evidence>
<proteinExistence type="predicted"/>
<accession>A0ACB8RSB1</accession>
<reference evidence="1" key="1">
    <citation type="submission" date="2021-02" db="EMBL/GenBank/DDBJ databases">
        <authorList>
            <consortium name="DOE Joint Genome Institute"/>
            <person name="Ahrendt S."/>
            <person name="Looney B.P."/>
            <person name="Miyauchi S."/>
            <person name="Morin E."/>
            <person name="Drula E."/>
            <person name="Courty P.E."/>
            <person name="Chicoki N."/>
            <person name="Fauchery L."/>
            <person name="Kohler A."/>
            <person name="Kuo A."/>
            <person name="Labutti K."/>
            <person name="Pangilinan J."/>
            <person name="Lipzen A."/>
            <person name="Riley R."/>
            <person name="Andreopoulos W."/>
            <person name="He G."/>
            <person name="Johnson J."/>
            <person name="Barry K.W."/>
            <person name="Grigoriev I.V."/>
            <person name="Nagy L."/>
            <person name="Hibbett D."/>
            <person name="Henrissat B."/>
            <person name="Matheny P.B."/>
            <person name="Labbe J."/>
            <person name="Martin F."/>
        </authorList>
    </citation>
    <scope>NUCLEOTIDE SEQUENCE</scope>
    <source>
        <strain evidence="1">FP105234-sp</strain>
    </source>
</reference>
<comment type="caution">
    <text evidence="1">The sequence shown here is derived from an EMBL/GenBank/DDBJ whole genome shotgun (WGS) entry which is preliminary data.</text>
</comment>
<gene>
    <name evidence="1" type="ORF">FA95DRAFT_1606410</name>
</gene>